<feature type="active site" evidence="4">
    <location>
        <position position="11"/>
    </location>
</feature>
<dbReference type="PATRIC" id="fig|1218565.3.peg.3263"/>
<evidence type="ECO:0000256" key="2">
    <source>
        <dbReference type="ARBA" id="ARBA00039140"/>
    </source>
</evidence>
<dbReference type="InterPro" id="IPR000673">
    <property type="entry name" value="Sig_transdc_resp-reg_Me-estase"/>
</dbReference>
<evidence type="ECO:0000256" key="1">
    <source>
        <dbReference type="ARBA" id="ARBA00022801"/>
    </source>
</evidence>
<comment type="caution">
    <text evidence="6">The sequence shown here is derived from an EMBL/GenBank/DDBJ whole genome shotgun (WGS) entry which is preliminary data.</text>
</comment>
<dbReference type="SUPFAM" id="SSF52738">
    <property type="entry name" value="Methylesterase CheB, C-terminal domain"/>
    <property type="match status" value="1"/>
</dbReference>
<comment type="catalytic activity">
    <reaction evidence="3">
        <text>[protein]-L-glutamate 5-O-methyl ester + H2O = L-glutamyl-[protein] + methanol + H(+)</text>
        <dbReference type="Rhea" id="RHEA:23236"/>
        <dbReference type="Rhea" id="RHEA-COMP:10208"/>
        <dbReference type="Rhea" id="RHEA-COMP:10311"/>
        <dbReference type="ChEBI" id="CHEBI:15377"/>
        <dbReference type="ChEBI" id="CHEBI:15378"/>
        <dbReference type="ChEBI" id="CHEBI:17790"/>
        <dbReference type="ChEBI" id="CHEBI:29973"/>
        <dbReference type="ChEBI" id="CHEBI:82795"/>
        <dbReference type="EC" id="3.1.1.61"/>
    </reaction>
</comment>
<proteinExistence type="predicted"/>
<feature type="domain" description="CheB-type methylesterase" evidence="5">
    <location>
        <begin position="1"/>
        <end position="183"/>
    </location>
</feature>
<dbReference type="OrthoDB" id="9793421at2"/>
<organism evidence="6 7">
    <name type="scientific">Leptospira alstonii serovar Sichuan str. 79601</name>
    <dbReference type="NCBI Taxonomy" id="1218565"/>
    <lineage>
        <taxon>Bacteria</taxon>
        <taxon>Pseudomonadati</taxon>
        <taxon>Spirochaetota</taxon>
        <taxon>Spirochaetia</taxon>
        <taxon>Leptospirales</taxon>
        <taxon>Leptospiraceae</taxon>
        <taxon>Leptospira</taxon>
    </lineage>
</organism>
<accession>M6CRT1</accession>
<dbReference type="RefSeq" id="WP_020774372.1">
    <property type="nucleotide sequence ID" value="NZ_ANIK01000071.1"/>
</dbReference>
<dbReference type="Pfam" id="PF01339">
    <property type="entry name" value="CheB_methylest"/>
    <property type="match status" value="1"/>
</dbReference>
<dbReference type="PROSITE" id="PS50122">
    <property type="entry name" value="CHEB"/>
    <property type="match status" value="1"/>
</dbReference>
<dbReference type="CDD" id="cd16433">
    <property type="entry name" value="CheB"/>
    <property type="match status" value="1"/>
</dbReference>
<dbReference type="Proteomes" id="UP000011988">
    <property type="component" value="Unassembled WGS sequence"/>
</dbReference>
<sequence length="195" mass="20987">MNYEAIVIGVSAGGLNALKAILPTLPVQYGIPLIIVQHIGPRSDGEWFRILGKLSNVKIKEAEEKEKIEPGTVYVAPPNYHLLIEKDRTLSLSIGERVNFSRPSVDVLFESASDVYGDKLIGIVLTGANSDGAKGLKRIKENGGLAIVQDPSTAEISLMPESAIGTGPVDYVLSLEKIAELLIRLDQNNPDRGAT</sequence>
<dbReference type="InterPro" id="IPR035909">
    <property type="entry name" value="CheB_C"/>
</dbReference>
<reference evidence="6 7" key="1">
    <citation type="submission" date="2013-01" db="EMBL/GenBank/DDBJ databases">
        <authorList>
            <person name="Harkins D.M."/>
            <person name="Durkin A.S."/>
            <person name="Brinkac L.M."/>
            <person name="Haft D.H."/>
            <person name="Selengut J.D."/>
            <person name="Sanka R."/>
            <person name="DePew J."/>
            <person name="Purushe J."/>
            <person name="Galloway R.L."/>
            <person name="Vinetz J.M."/>
            <person name="Sutton G.G."/>
            <person name="Nierman W.C."/>
            <person name="Fouts D.E."/>
        </authorList>
    </citation>
    <scope>NUCLEOTIDE SEQUENCE [LARGE SCALE GENOMIC DNA]</scope>
    <source>
        <strain evidence="6 7">79601</strain>
    </source>
</reference>
<evidence type="ECO:0000313" key="7">
    <source>
        <dbReference type="Proteomes" id="UP000011988"/>
    </source>
</evidence>
<name>M6CRT1_9LEPT</name>
<dbReference type="GO" id="GO:0005737">
    <property type="term" value="C:cytoplasm"/>
    <property type="evidence" value="ECO:0007669"/>
    <property type="project" value="InterPro"/>
</dbReference>
<keyword evidence="1 4" id="KW-0378">Hydrolase</keyword>
<feature type="active site" evidence="4">
    <location>
        <position position="131"/>
    </location>
</feature>
<evidence type="ECO:0000256" key="4">
    <source>
        <dbReference type="PROSITE-ProRule" id="PRU00050"/>
    </source>
</evidence>
<dbReference type="EMBL" id="ANIK01000071">
    <property type="protein sequence ID" value="EMJ93246.1"/>
    <property type="molecule type" value="Genomic_DNA"/>
</dbReference>
<evidence type="ECO:0000256" key="3">
    <source>
        <dbReference type="ARBA" id="ARBA00048267"/>
    </source>
</evidence>
<keyword evidence="4" id="KW-0145">Chemotaxis</keyword>
<dbReference type="PANTHER" id="PTHR42872">
    <property type="entry name" value="PROTEIN-GLUTAMATE METHYLESTERASE/PROTEIN-GLUTAMINE GLUTAMINASE"/>
    <property type="match status" value="1"/>
</dbReference>
<evidence type="ECO:0000313" key="6">
    <source>
        <dbReference type="EMBL" id="EMJ93246.1"/>
    </source>
</evidence>
<dbReference type="Gene3D" id="3.40.50.180">
    <property type="entry name" value="Methylesterase CheB, C-terminal domain"/>
    <property type="match status" value="1"/>
</dbReference>
<feature type="active site" evidence="4">
    <location>
        <position position="38"/>
    </location>
</feature>
<evidence type="ECO:0000259" key="5">
    <source>
        <dbReference type="PROSITE" id="PS50122"/>
    </source>
</evidence>
<dbReference type="GO" id="GO:0008984">
    <property type="term" value="F:protein-glutamate methylesterase activity"/>
    <property type="evidence" value="ECO:0007669"/>
    <property type="project" value="UniProtKB-EC"/>
</dbReference>
<dbReference type="GO" id="GO:0006935">
    <property type="term" value="P:chemotaxis"/>
    <property type="evidence" value="ECO:0007669"/>
    <property type="project" value="UniProtKB-UniRule"/>
</dbReference>
<dbReference type="AlphaFoldDB" id="M6CRT1"/>
<protein>
    <recommendedName>
        <fullName evidence="2">protein-glutamate methylesterase</fullName>
        <ecNumber evidence="2">3.1.1.61</ecNumber>
    </recommendedName>
</protein>
<dbReference type="GO" id="GO:0000156">
    <property type="term" value="F:phosphorelay response regulator activity"/>
    <property type="evidence" value="ECO:0007669"/>
    <property type="project" value="InterPro"/>
</dbReference>
<dbReference type="EC" id="3.1.1.61" evidence="2"/>
<dbReference type="PANTHER" id="PTHR42872:SF3">
    <property type="entry name" value="PROTEIN-GLUTAMATE METHYLESTERASE_PROTEIN-GLUTAMINE GLUTAMINASE 1"/>
    <property type="match status" value="1"/>
</dbReference>
<gene>
    <name evidence="6" type="primary">cheB</name>
    <name evidence="6" type="ORF">LEP1GSC194_1845</name>
</gene>